<dbReference type="Gene3D" id="2.60.40.10">
    <property type="entry name" value="Immunoglobulins"/>
    <property type="match status" value="2"/>
</dbReference>
<feature type="domain" description="PKD" evidence="1">
    <location>
        <begin position="202"/>
        <end position="266"/>
    </location>
</feature>
<proteinExistence type="predicted"/>
<dbReference type="PANTHER" id="PTHR34819:SF3">
    <property type="entry name" value="CELL SURFACE PROTEIN"/>
    <property type="match status" value="1"/>
</dbReference>
<dbReference type="NCBIfam" id="TIGR01451">
    <property type="entry name" value="B_ant_repeat"/>
    <property type="match status" value="4"/>
</dbReference>
<dbReference type="PROSITE" id="PS50093">
    <property type="entry name" value="PKD"/>
    <property type="match status" value="1"/>
</dbReference>
<organism evidence="2 3">
    <name type="scientific">Shivajiella indica</name>
    <dbReference type="NCBI Taxonomy" id="872115"/>
    <lineage>
        <taxon>Bacteria</taxon>
        <taxon>Pseudomonadati</taxon>
        <taxon>Bacteroidota</taxon>
        <taxon>Cytophagia</taxon>
        <taxon>Cytophagales</taxon>
        <taxon>Cyclobacteriaceae</taxon>
        <taxon>Shivajiella</taxon>
    </lineage>
</organism>
<sequence length="761" mass="80031">MKKIIYNLALFAWIFVLGILLNSQHLHAQNQPNLLDLRTCGLSCSSNNYSVEEVFLSDINGNPITNSFATCTIGQQQTAYISFKYSTNSGSSTSNGRLFADLSIGNDAIFLNYFFGNLAAAKNNPVTITLTELPINWVCGQEVRLINPVLAWTTSGSANLSQSYDCNSYPSAQCQFNNDILVDAPLAVQFDYTACTVAGSTTVNFLNTSTGGRLPYTYSWNFGPNATPANSNQANPVVVYTGSGSATLTVTDAVGVSNTFTQSIVIPDEILVTPTVSQPTPGNSDGSISLVIVGGTGTISITWNDGVTGSSRNNLSPGTYQATITDENGCTKIETYVLIAPVPNISLVKTGVYVDTNGDGLQNLGDIINYTFLITNTGNANLVNVTLSDPGINLTGSPFSLNEGDWDNTTFSGTYTITQADIETGSFSNTATVTATAGSLTVEDESTFVVNFTQVPRIIVEKNQIGGPNPVTAAGQVIEYEITVENTGNLNISNLIATDFLPGSDTGVILTLLAGDDNSDGILNPGEFWEYEISYTVTQADIDLGDNLVNVVSVSSPQLANPVGSNAVTTVSQVEEIEIEKTASKTTDVQAGDEITYSYLVTNTGNITLNSININDVHPGTGTLSTPSTQDPIDNLAPGTSITFTATYTVTQQDIDNNVAITNEATVSGTAANGVPVSAIDTETITPEDAVPGIEILKTGTFEDVNGNGRADAGEFINYTFTVENTGNVTLTGVVVTDPQATVSGTPIAVMAPGAVDNSTF</sequence>
<evidence type="ECO:0000259" key="1">
    <source>
        <dbReference type="PROSITE" id="PS50093"/>
    </source>
</evidence>
<evidence type="ECO:0000313" key="3">
    <source>
        <dbReference type="Proteomes" id="UP001597414"/>
    </source>
</evidence>
<dbReference type="InterPro" id="IPR022409">
    <property type="entry name" value="PKD/Chitinase_dom"/>
</dbReference>
<dbReference type="InterPro" id="IPR051172">
    <property type="entry name" value="Chlamydia_OmcB"/>
</dbReference>
<dbReference type="Gene3D" id="2.60.40.740">
    <property type="match status" value="1"/>
</dbReference>
<dbReference type="CDD" id="cd00146">
    <property type="entry name" value="PKD"/>
    <property type="match status" value="1"/>
</dbReference>
<dbReference type="InterPro" id="IPR000601">
    <property type="entry name" value="PKD_dom"/>
</dbReference>
<gene>
    <name evidence="2" type="ORF">ACFSKV_16390</name>
</gene>
<dbReference type="InterPro" id="IPR035986">
    <property type="entry name" value="PKD_dom_sf"/>
</dbReference>
<evidence type="ECO:0000313" key="2">
    <source>
        <dbReference type="EMBL" id="MFD2203158.1"/>
    </source>
</evidence>
<name>A0ABW5BAJ4_9BACT</name>
<dbReference type="SMART" id="SM00089">
    <property type="entry name" value="PKD"/>
    <property type="match status" value="1"/>
</dbReference>
<keyword evidence="3" id="KW-1185">Reference proteome</keyword>
<dbReference type="InterPro" id="IPR055354">
    <property type="entry name" value="DUF7507"/>
</dbReference>
<dbReference type="InterPro" id="IPR013783">
    <property type="entry name" value="Ig-like_fold"/>
</dbReference>
<comment type="caution">
    <text evidence="2">The sequence shown here is derived from an EMBL/GenBank/DDBJ whole genome shotgun (WGS) entry which is preliminary data.</text>
</comment>
<dbReference type="EMBL" id="JBHUIV010000022">
    <property type="protein sequence ID" value="MFD2203158.1"/>
    <property type="molecule type" value="Genomic_DNA"/>
</dbReference>
<protein>
    <recommendedName>
        <fullName evidence="1">PKD domain-containing protein</fullName>
    </recommendedName>
</protein>
<reference evidence="3" key="1">
    <citation type="journal article" date="2019" name="Int. J. Syst. Evol. Microbiol.">
        <title>The Global Catalogue of Microorganisms (GCM) 10K type strain sequencing project: providing services to taxonomists for standard genome sequencing and annotation.</title>
        <authorList>
            <consortium name="The Broad Institute Genomics Platform"/>
            <consortium name="The Broad Institute Genome Sequencing Center for Infectious Disease"/>
            <person name="Wu L."/>
            <person name="Ma J."/>
        </authorList>
    </citation>
    <scope>NUCLEOTIDE SEQUENCE [LARGE SCALE GENOMIC DNA]</scope>
    <source>
        <strain evidence="3">KCTC 19812</strain>
    </source>
</reference>
<accession>A0ABW5BAJ4</accession>
<dbReference type="PANTHER" id="PTHR34819">
    <property type="entry name" value="LARGE CYSTEINE-RICH PERIPLASMIC PROTEIN OMCB"/>
    <property type="match status" value="1"/>
</dbReference>
<dbReference type="Proteomes" id="UP001597414">
    <property type="component" value="Unassembled WGS sequence"/>
</dbReference>
<dbReference type="InterPro" id="IPR047589">
    <property type="entry name" value="DUF11_rpt"/>
</dbReference>
<dbReference type="Pfam" id="PF24346">
    <property type="entry name" value="DUF7507"/>
    <property type="match status" value="4"/>
</dbReference>
<dbReference type="SUPFAM" id="SSF49299">
    <property type="entry name" value="PKD domain"/>
    <property type="match status" value="1"/>
</dbReference>
<feature type="non-terminal residue" evidence="2">
    <location>
        <position position="761"/>
    </location>
</feature>